<dbReference type="GO" id="GO:0003723">
    <property type="term" value="F:RNA binding"/>
    <property type="evidence" value="ECO:0007669"/>
    <property type="project" value="UniProtKB-KW"/>
</dbReference>
<dbReference type="InterPro" id="IPR035979">
    <property type="entry name" value="RBD_domain_sf"/>
</dbReference>
<reference evidence="3 4" key="1">
    <citation type="submission" date="2015-01" db="EMBL/GenBank/DDBJ databases">
        <title>Vibrio sp. C5 JCM 19232 whole genome shotgun sequence.</title>
        <authorList>
            <person name="Sawabe T."/>
            <person name="Meirelles P."/>
            <person name="Feng G."/>
            <person name="Sayaka M."/>
            <person name="Hattori M."/>
            <person name="Ohkuma M."/>
        </authorList>
    </citation>
    <scope>NUCLEOTIDE SEQUENCE [LARGE SCALE GENOMIC DNA]</scope>
    <source>
        <strain evidence="3 4">JCM19232</strain>
    </source>
</reference>
<dbReference type="InterPro" id="IPR000504">
    <property type="entry name" value="RRM_dom"/>
</dbReference>
<evidence type="ECO:0000259" key="2">
    <source>
        <dbReference type="PROSITE" id="PS50102"/>
    </source>
</evidence>
<reference evidence="3 4" key="2">
    <citation type="submission" date="2015-01" db="EMBL/GenBank/DDBJ databases">
        <authorList>
            <consortium name="NBRP consortium"/>
            <person name="Sawabe T."/>
            <person name="Meirelles P."/>
            <person name="Feng G."/>
            <person name="Sayaka M."/>
            <person name="Hattori M."/>
            <person name="Ohkuma M."/>
        </authorList>
    </citation>
    <scope>NUCLEOTIDE SEQUENCE [LARGE SCALE GENOMIC DNA]</scope>
    <source>
        <strain evidence="3 4">JCM19232</strain>
    </source>
</reference>
<dbReference type="PROSITE" id="PS50102">
    <property type="entry name" value="RRM"/>
    <property type="match status" value="1"/>
</dbReference>
<keyword evidence="1" id="KW-0694">RNA-binding</keyword>
<organism evidence="3 4">
    <name type="scientific">Vibrio ishigakensis</name>
    <dbReference type="NCBI Taxonomy" id="1481914"/>
    <lineage>
        <taxon>Bacteria</taxon>
        <taxon>Pseudomonadati</taxon>
        <taxon>Pseudomonadota</taxon>
        <taxon>Gammaproteobacteria</taxon>
        <taxon>Vibrionales</taxon>
        <taxon>Vibrionaceae</taxon>
        <taxon>Vibrio</taxon>
    </lineage>
</organism>
<dbReference type="PANTHER" id="PTHR48027">
    <property type="entry name" value="HETEROGENEOUS NUCLEAR RIBONUCLEOPROTEIN 87F-RELATED"/>
    <property type="match status" value="1"/>
</dbReference>
<accession>A0A0B8PSD1</accession>
<protein>
    <submittedName>
        <fullName evidence="3">RNA-binding protein</fullName>
    </submittedName>
</protein>
<dbReference type="SUPFAM" id="SSF54928">
    <property type="entry name" value="RNA-binding domain, RBD"/>
    <property type="match status" value="1"/>
</dbReference>
<name>A0A0B8PSD1_9VIBR</name>
<dbReference type="AlphaFoldDB" id="A0A0B8PSD1"/>
<dbReference type="Gene3D" id="3.30.70.330">
    <property type="match status" value="1"/>
</dbReference>
<dbReference type="EMBL" id="BBSA01000028">
    <property type="protein sequence ID" value="GAM65998.1"/>
    <property type="molecule type" value="Genomic_DNA"/>
</dbReference>
<dbReference type="InterPro" id="IPR012677">
    <property type="entry name" value="Nucleotide-bd_a/b_plait_sf"/>
</dbReference>
<feature type="domain" description="RRM" evidence="2">
    <location>
        <begin position="64"/>
        <end position="141"/>
    </location>
</feature>
<sequence length="158" mass="17473">MNSNKSLIILLILLIAGFALFSAVTIPGNLAFCIGVVVAAVILWQRPSSYSEDEDEHGDLAEGTTLYVGNLSYKANESDVKDLFEQHGHVNSVRLMKDKRTGKRRGFGFVEVSEDDADSMISALNESEYMQRTIKVRVANEPKHPSVLNLKGTETHFS</sequence>
<dbReference type="SMART" id="SM00360">
    <property type="entry name" value="RRM"/>
    <property type="match status" value="1"/>
</dbReference>
<comment type="caution">
    <text evidence="3">The sequence shown here is derived from an EMBL/GenBank/DDBJ whole genome shotgun (WGS) entry which is preliminary data.</text>
</comment>
<evidence type="ECO:0000313" key="4">
    <source>
        <dbReference type="Proteomes" id="UP000031670"/>
    </source>
</evidence>
<evidence type="ECO:0000313" key="3">
    <source>
        <dbReference type="EMBL" id="GAM65998.1"/>
    </source>
</evidence>
<gene>
    <name evidence="3" type="ORF">JCM19232_5509</name>
</gene>
<dbReference type="Pfam" id="PF00076">
    <property type="entry name" value="RRM_1"/>
    <property type="match status" value="1"/>
</dbReference>
<dbReference type="InterPro" id="IPR052462">
    <property type="entry name" value="SLIRP/GR-RBP-like"/>
</dbReference>
<evidence type="ECO:0000256" key="1">
    <source>
        <dbReference type="ARBA" id="ARBA00022884"/>
    </source>
</evidence>
<proteinExistence type="predicted"/>
<dbReference type="Proteomes" id="UP000031670">
    <property type="component" value="Unassembled WGS sequence"/>
</dbReference>